<dbReference type="EC" id="5.4.99.12" evidence="6"/>
<keyword evidence="3 6" id="KW-0413">Isomerase</keyword>
<dbReference type="PIRSF" id="PIRSF001430">
    <property type="entry name" value="tRNA_psdUrid_synth"/>
    <property type="match status" value="1"/>
</dbReference>
<dbReference type="GO" id="GO:0031119">
    <property type="term" value="P:tRNA pseudouridine synthesis"/>
    <property type="evidence" value="ECO:0007669"/>
    <property type="project" value="TreeGrafter"/>
</dbReference>
<dbReference type="EMBL" id="KF900903">
    <property type="protein sequence ID" value="AIF10922.1"/>
    <property type="molecule type" value="Genomic_DNA"/>
</dbReference>
<proteinExistence type="inferred from homology"/>
<evidence type="ECO:0000259" key="7">
    <source>
        <dbReference type="Pfam" id="PF01416"/>
    </source>
</evidence>
<dbReference type="GO" id="GO:0160147">
    <property type="term" value="F:tRNA pseudouridine(38-40) synthase activity"/>
    <property type="evidence" value="ECO:0007669"/>
    <property type="project" value="UniProtKB-EC"/>
</dbReference>
<comment type="catalytic activity">
    <reaction evidence="6">
        <text>uridine(38/39/40) in tRNA = pseudouridine(38/39/40) in tRNA</text>
        <dbReference type="Rhea" id="RHEA:22376"/>
        <dbReference type="Rhea" id="RHEA-COMP:10085"/>
        <dbReference type="Rhea" id="RHEA-COMP:10087"/>
        <dbReference type="ChEBI" id="CHEBI:65314"/>
        <dbReference type="ChEBI" id="CHEBI:65315"/>
        <dbReference type="EC" id="5.4.99.12"/>
    </reaction>
</comment>
<dbReference type="InterPro" id="IPR020095">
    <property type="entry name" value="PsdUridine_synth_TruA_C"/>
</dbReference>
<feature type="binding site" evidence="5">
    <location>
        <position position="116"/>
    </location>
    <ligand>
        <name>substrate</name>
    </ligand>
</feature>
<dbReference type="AlphaFoldDB" id="A0A075H952"/>
<keyword evidence="2 6" id="KW-0819">tRNA processing</keyword>
<dbReference type="PANTHER" id="PTHR11142:SF0">
    <property type="entry name" value="TRNA PSEUDOURIDINE SYNTHASE-LIKE 1"/>
    <property type="match status" value="1"/>
</dbReference>
<feature type="domain" description="Pseudouridine synthase I TruA alpha/beta" evidence="7">
    <location>
        <begin position="138"/>
        <end position="239"/>
    </location>
</feature>
<dbReference type="PANTHER" id="PTHR11142">
    <property type="entry name" value="PSEUDOURIDYLATE SYNTHASE"/>
    <property type="match status" value="1"/>
</dbReference>
<feature type="active site" description="Nucleophile" evidence="4">
    <location>
        <position position="55"/>
    </location>
</feature>
<evidence type="ECO:0000256" key="1">
    <source>
        <dbReference type="ARBA" id="ARBA00009375"/>
    </source>
</evidence>
<name>A0A075H952_9EURY</name>
<comment type="similarity">
    <text evidence="1 6">Belongs to the tRNA pseudouridine synthase TruA family.</text>
</comment>
<dbReference type="GO" id="GO:0003723">
    <property type="term" value="F:RNA binding"/>
    <property type="evidence" value="ECO:0007669"/>
    <property type="project" value="InterPro"/>
</dbReference>
<dbReference type="InterPro" id="IPR020103">
    <property type="entry name" value="PsdUridine_synth_cat_dom_sf"/>
</dbReference>
<dbReference type="Gene3D" id="3.30.70.660">
    <property type="entry name" value="Pseudouridine synthase I, catalytic domain, C-terminal subdomain"/>
    <property type="match status" value="1"/>
</dbReference>
<dbReference type="InterPro" id="IPR020097">
    <property type="entry name" value="PsdUridine_synth_TruA_a/b_dom"/>
</dbReference>
<evidence type="ECO:0000256" key="4">
    <source>
        <dbReference type="PIRSR" id="PIRSR001430-1"/>
    </source>
</evidence>
<accession>A0A075H952</accession>
<gene>
    <name evidence="8" type="primary">PUS1</name>
    <name evidence="8" type="synonym">truA</name>
</gene>
<sequence>MDSDRVMVAMGYHGDAFHGSQVQPGIRTVEGALMRALERLGWWRDSCLEMSSRTDAGVSVRMNLARIDLPTEVAGPIEQTNLLRAVNDNLPIGMVVWAARGIPVETRIRHSTSRHYLFRTEIVHDWPHEADAEVFAEACALFEGEHDFTNMCRLEEGKDPVRTVDECVPWLAPDGRVIGISVRSQAFLWNQVRRMASAISGTVSGRNTLDDIQSALDNPEDPVDLGRSPSDGLVLWSIENDYSSGIADGSLPDTSWFSQPPSDTREHTRWLALARLEMATLLEREWMKRLR</sequence>
<evidence type="ECO:0000256" key="6">
    <source>
        <dbReference type="RuleBase" id="RU003792"/>
    </source>
</evidence>
<evidence type="ECO:0000313" key="8">
    <source>
        <dbReference type="EMBL" id="AIF10922.1"/>
    </source>
</evidence>
<evidence type="ECO:0000256" key="3">
    <source>
        <dbReference type="ARBA" id="ARBA00023235"/>
    </source>
</evidence>
<evidence type="ECO:0000256" key="2">
    <source>
        <dbReference type="ARBA" id="ARBA00022694"/>
    </source>
</evidence>
<dbReference type="Gene3D" id="3.30.70.580">
    <property type="entry name" value="Pseudouridine synthase I, catalytic domain, N-terminal subdomain"/>
    <property type="match status" value="1"/>
</dbReference>
<dbReference type="SUPFAM" id="SSF55120">
    <property type="entry name" value="Pseudouridine synthase"/>
    <property type="match status" value="1"/>
</dbReference>
<protein>
    <recommendedName>
        <fullName evidence="6">tRNA pseudouridine synthase</fullName>
        <ecNumber evidence="6">5.4.99.12</ecNumber>
    </recommendedName>
</protein>
<dbReference type="Pfam" id="PF01416">
    <property type="entry name" value="PseudoU_synth_1"/>
    <property type="match status" value="1"/>
</dbReference>
<dbReference type="InterPro" id="IPR001406">
    <property type="entry name" value="PsdUridine_synth_TruA"/>
</dbReference>
<reference evidence="8" key="1">
    <citation type="journal article" date="2014" name="Genome Biol. Evol.">
        <title>Pangenome evidence for extensive interdomain horizontal transfer affecting lineage core and shell genes in uncultured planktonic thaumarchaeota and euryarchaeota.</title>
        <authorList>
            <person name="Deschamps P."/>
            <person name="Zivanovic Y."/>
            <person name="Moreira D."/>
            <person name="Rodriguez-Valera F."/>
            <person name="Lopez-Garcia P."/>
        </authorList>
    </citation>
    <scope>NUCLEOTIDE SEQUENCE</scope>
</reference>
<organism evidence="8">
    <name type="scientific">uncultured marine group II/III euryarchaeote KM3_47_D05</name>
    <dbReference type="NCBI Taxonomy" id="1456451"/>
    <lineage>
        <taxon>Archaea</taxon>
        <taxon>Methanobacteriati</taxon>
        <taxon>Methanobacteriota</taxon>
        <taxon>environmental samples</taxon>
    </lineage>
</organism>
<dbReference type="InterPro" id="IPR020094">
    <property type="entry name" value="TruA/RsuA/RluB/E/F_N"/>
</dbReference>
<evidence type="ECO:0000256" key="5">
    <source>
        <dbReference type="PIRSR" id="PIRSR001430-2"/>
    </source>
</evidence>